<comment type="caution">
    <text evidence="4">The sequence shown here is derived from an EMBL/GenBank/DDBJ whole genome shotgun (WGS) entry which is preliminary data.</text>
</comment>
<evidence type="ECO:0000313" key="5">
    <source>
        <dbReference type="Proteomes" id="UP000688137"/>
    </source>
</evidence>
<dbReference type="Pfam" id="PF01554">
    <property type="entry name" value="MatE"/>
    <property type="match status" value="1"/>
</dbReference>
<feature type="transmembrane region" description="Helical" evidence="3">
    <location>
        <begin position="81"/>
        <end position="102"/>
    </location>
</feature>
<dbReference type="PANTHER" id="PTHR43298">
    <property type="entry name" value="MULTIDRUG RESISTANCE PROTEIN NORM-RELATED"/>
    <property type="match status" value="1"/>
</dbReference>
<dbReference type="OMA" id="NARARMN"/>
<dbReference type="PANTHER" id="PTHR43298:SF2">
    <property type="entry name" value="FMN_FAD EXPORTER YEEO-RELATED"/>
    <property type="match status" value="1"/>
</dbReference>
<organism evidence="4 5">
    <name type="scientific">Paramecium primaurelia</name>
    <dbReference type="NCBI Taxonomy" id="5886"/>
    <lineage>
        <taxon>Eukaryota</taxon>
        <taxon>Sar</taxon>
        <taxon>Alveolata</taxon>
        <taxon>Ciliophora</taxon>
        <taxon>Intramacronucleata</taxon>
        <taxon>Oligohymenophorea</taxon>
        <taxon>Peniculida</taxon>
        <taxon>Parameciidae</taxon>
        <taxon>Paramecium</taxon>
    </lineage>
</organism>
<dbReference type="InterPro" id="IPR050222">
    <property type="entry name" value="MATE_MdtK"/>
</dbReference>
<accession>A0A8S1NM71</accession>
<evidence type="ECO:0000313" key="4">
    <source>
        <dbReference type="EMBL" id="CAD8091361.1"/>
    </source>
</evidence>
<dbReference type="InterPro" id="IPR002528">
    <property type="entry name" value="MATE_fam"/>
</dbReference>
<keyword evidence="3" id="KW-0472">Membrane</keyword>
<feature type="transmembrane region" description="Helical" evidence="3">
    <location>
        <begin position="142"/>
        <end position="162"/>
    </location>
</feature>
<dbReference type="GO" id="GO:0005886">
    <property type="term" value="C:plasma membrane"/>
    <property type="evidence" value="ECO:0007669"/>
    <property type="project" value="TreeGrafter"/>
</dbReference>
<reference evidence="4" key="1">
    <citation type="submission" date="2021-01" db="EMBL/GenBank/DDBJ databases">
        <authorList>
            <consortium name="Genoscope - CEA"/>
            <person name="William W."/>
        </authorList>
    </citation>
    <scope>NUCLEOTIDE SEQUENCE</scope>
</reference>
<dbReference type="GO" id="GO:0042910">
    <property type="term" value="F:xenobiotic transmembrane transporter activity"/>
    <property type="evidence" value="ECO:0007669"/>
    <property type="project" value="InterPro"/>
</dbReference>
<keyword evidence="5" id="KW-1185">Reference proteome</keyword>
<keyword evidence="3" id="KW-1133">Transmembrane helix</keyword>
<comment type="similarity">
    <text evidence="1">Belongs to the multi antimicrobial extrusion (MATE) (TC 2.A.66.1) family.</text>
</comment>
<dbReference type="Proteomes" id="UP000688137">
    <property type="component" value="Unassembled WGS sequence"/>
</dbReference>
<feature type="transmembrane region" description="Helical" evidence="3">
    <location>
        <begin position="43"/>
        <end position="61"/>
    </location>
</feature>
<sequence length="192" mass="21505">MSNFAGFLYQFSYGISIASTTFVGNEMGRKKVDMAKKYTKATFLIDGMFLLIILGLFSIFGKTVIDYLSEDKIVVEQIYNSMYLLVAFIILDGLQAIISGLVRAIGREASASITFILCYLVMGEIIGYLLCYTAEIGLKGVWIGIVIGAIAYDIIQLVNLLWKDWNVLAENIVDKLMMLHQQQNVILQDDDI</sequence>
<keyword evidence="2" id="KW-0813">Transport</keyword>
<dbReference type="EMBL" id="CAJJDM010000091">
    <property type="protein sequence ID" value="CAD8091361.1"/>
    <property type="molecule type" value="Genomic_DNA"/>
</dbReference>
<gene>
    <name evidence="4" type="ORF">PPRIM_AZ9-3.1.T0880029</name>
</gene>
<name>A0A8S1NM71_PARPR</name>
<dbReference type="AlphaFoldDB" id="A0A8S1NM71"/>
<proteinExistence type="inferred from homology"/>
<feature type="transmembrane region" description="Helical" evidence="3">
    <location>
        <begin position="6"/>
        <end position="23"/>
    </location>
</feature>
<protein>
    <submittedName>
        <fullName evidence="4">Uncharacterized protein</fullName>
    </submittedName>
</protein>
<evidence type="ECO:0000256" key="2">
    <source>
        <dbReference type="ARBA" id="ARBA00022448"/>
    </source>
</evidence>
<evidence type="ECO:0000256" key="1">
    <source>
        <dbReference type="ARBA" id="ARBA00010199"/>
    </source>
</evidence>
<keyword evidence="3" id="KW-0812">Transmembrane</keyword>
<evidence type="ECO:0000256" key="3">
    <source>
        <dbReference type="SAM" id="Phobius"/>
    </source>
</evidence>
<dbReference type="GO" id="GO:0015297">
    <property type="term" value="F:antiporter activity"/>
    <property type="evidence" value="ECO:0007669"/>
    <property type="project" value="InterPro"/>
</dbReference>
<feature type="transmembrane region" description="Helical" evidence="3">
    <location>
        <begin position="109"/>
        <end position="130"/>
    </location>
</feature>